<evidence type="ECO:0000256" key="2">
    <source>
        <dbReference type="RuleBase" id="RU003749"/>
    </source>
</evidence>
<comment type="caution">
    <text evidence="4">The sequence shown here is derived from an EMBL/GenBank/DDBJ whole genome shotgun (WGS) entry which is preliminary data.</text>
</comment>
<dbReference type="InterPro" id="IPR002645">
    <property type="entry name" value="STAS_dom"/>
</dbReference>
<evidence type="ECO:0000313" key="5">
    <source>
        <dbReference type="Proteomes" id="UP000630097"/>
    </source>
</evidence>
<dbReference type="Proteomes" id="UP000630097">
    <property type="component" value="Unassembled WGS sequence"/>
</dbReference>
<name>A0A8J3PZ01_9ACTN</name>
<dbReference type="EMBL" id="BONV01000040">
    <property type="protein sequence ID" value="GIG83463.1"/>
    <property type="molecule type" value="Genomic_DNA"/>
</dbReference>
<dbReference type="SUPFAM" id="SSF52091">
    <property type="entry name" value="SpoIIaa-like"/>
    <property type="match status" value="1"/>
</dbReference>
<dbReference type="InterPro" id="IPR003658">
    <property type="entry name" value="Anti-sigma_ant"/>
</dbReference>
<gene>
    <name evidence="4" type="ORF">Pka01_65900</name>
</gene>
<comment type="similarity">
    <text evidence="1 2">Belongs to the anti-sigma-factor antagonist family.</text>
</comment>
<dbReference type="AlphaFoldDB" id="A0A8J3PZ01"/>
<evidence type="ECO:0000256" key="1">
    <source>
        <dbReference type="ARBA" id="ARBA00009013"/>
    </source>
</evidence>
<evidence type="ECO:0000313" key="4">
    <source>
        <dbReference type="EMBL" id="GIG83463.1"/>
    </source>
</evidence>
<dbReference type="PANTHER" id="PTHR33495">
    <property type="entry name" value="ANTI-SIGMA FACTOR ANTAGONIST TM_1081-RELATED-RELATED"/>
    <property type="match status" value="1"/>
</dbReference>
<dbReference type="GO" id="GO:0043856">
    <property type="term" value="F:anti-sigma factor antagonist activity"/>
    <property type="evidence" value="ECO:0007669"/>
    <property type="project" value="InterPro"/>
</dbReference>
<accession>A0A8J3PZ01</accession>
<dbReference type="Gene3D" id="3.30.750.24">
    <property type="entry name" value="STAS domain"/>
    <property type="match status" value="1"/>
</dbReference>
<feature type="domain" description="STAS" evidence="3">
    <location>
        <begin position="16"/>
        <end position="112"/>
    </location>
</feature>
<evidence type="ECO:0000259" key="3">
    <source>
        <dbReference type="PROSITE" id="PS50801"/>
    </source>
</evidence>
<protein>
    <recommendedName>
        <fullName evidence="2">Anti-sigma factor antagonist</fullName>
    </recommendedName>
</protein>
<dbReference type="InterPro" id="IPR036513">
    <property type="entry name" value="STAS_dom_sf"/>
</dbReference>
<keyword evidence="5" id="KW-1185">Reference proteome</keyword>
<sequence>MQPFSVSTWLRAPWTVIKVCGELDLVTEDTFRMVVDSALAVTPRRLMFDLSDLTFIDSRGLGVLFEAYHSMEPDDRMVMVGVRPRIQELFIVLGLAGHISIYPTLDDALKAELTE</sequence>
<dbReference type="NCBIfam" id="TIGR00377">
    <property type="entry name" value="ant_ant_sig"/>
    <property type="match status" value="1"/>
</dbReference>
<proteinExistence type="inferred from homology"/>
<reference evidence="4 5" key="1">
    <citation type="submission" date="2021-01" db="EMBL/GenBank/DDBJ databases">
        <title>Whole genome shotgun sequence of Planotetraspora kaengkrachanensis NBRC 104272.</title>
        <authorList>
            <person name="Komaki H."/>
            <person name="Tamura T."/>
        </authorList>
    </citation>
    <scope>NUCLEOTIDE SEQUENCE [LARGE SCALE GENOMIC DNA]</scope>
    <source>
        <strain evidence="4 5">NBRC 104272</strain>
    </source>
</reference>
<dbReference type="CDD" id="cd07043">
    <property type="entry name" value="STAS_anti-anti-sigma_factors"/>
    <property type="match status" value="1"/>
</dbReference>
<organism evidence="4 5">
    <name type="scientific">Planotetraspora kaengkrachanensis</name>
    <dbReference type="NCBI Taxonomy" id="575193"/>
    <lineage>
        <taxon>Bacteria</taxon>
        <taxon>Bacillati</taxon>
        <taxon>Actinomycetota</taxon>
        <taxon>Actinomycetes</taxon>
        <taxon>Streptosporangiales</taxon>
        <taxon>Streptosporangiaceae</taxon>
        <taxon>Planotetraspora</taxon>
    </lineage>
</organism>
<dbReference type="PROSITE" id="PS50801">
    <property type="entry name" value="STAS"/>
    <property type="match status" value="1"/>
</dbReference>
<dbReference type="PANTHER" id="PTHR33495:SF2">
    <property type="entry name" value="ANTI-SIGMA FACTOR ANTAGONIST TM_1081-RELATED"/>
    <property type="match status" value="1"/>
</dbReference>
<dbReference type="Pfam" id="PF01740">
    <property type="entry name" value="STAS"/>
    <property type="match status" value="1"/>
</dbReference>